<organism evidence="2 3">
    <name type="scientific">Lentilactobacillus sunkii DSM 19904</name>
    <dbReference type="NCBI Taxonomy" id="1423808"/>
    <lineage>
        <taxon>Bacteria</taxon>
        <taxon>Bacillati</taxon>
        <taxon>Bacillota</taxon>
        <taxon>Bacilli</taxon>
        <taxon>Lactobacillales</taxon>
        <taxon>Lactobacillaceae</taxon>
        <taxon>Lentilactobacillus</taxon>
    </lineage>
</organism>
<gene>
    <name evidence="2" type="ORF">FD17_GL000241</name>
</gene>
<dbReference type="EMBL" id="AZEA01000001">
    <property type="protein sequence ID" value="KRK90001.1"/>
    <property type="molecule type" value="Genomic_DNA"/>
</dbReference>
<dbReference type="Pfam" id="PF00583">
    <property type="entry name" value="Acetyltransf_1"/>
    <property type="match status" value="1"/>
</dbReference>
<name>A0A0R1LAE6_9LACO</name>
<accession>A0A0R1LAE6</accession>
<feature type="domain" description="N-acetyltransferase" evidence="1">
    <location>
        <begin position="9"/>
        <end position="165"/>
    </location>
</feature>
<dbReference type="PATRIC" id="fig|1423808.3.peg.239"/>
<evidence type="ECO:0000313" key="3">
    <source>
        <dbReference type="Proteomes" id="UP000051581"/>
    </source>
</evidence>
<dbReference type="PROSITE" id="PS51186">
    <property type="entry name" value="GNAT"/>
    <property type="match status" value="1"/>
</dbReference>
<dbReference type="PANTHER" id="PTHR43415">
    <property type="entry name" value="SPERMIDINE N(1)-ACETYLTRANSFERASE"/>
    <property type="match status" value="1"/>
</dbReference>
<dbReference type="InterPro" id="IPR016181">
    <property type="entry name" value="Acyl_CoA_acyltransferase"/>
</dbReference>
<evidence type="ECO:0000259" key="1">
    <source>
        <dbReference type="PROSITE" id="PS51186"/>
    </source>
</evidence>
<dbReference type="PANTHER" id="PTHR43415:SF3">
    <property type="entry name" value="GNAT-FAMILY ACETYLTRANSFERASE"/>
    <property type="match status" value="1"/>
</dbReference>
<comment type="caution">
    <text evidence="2">The sequence shown here is derived from an EMBL/GenBank/DDBJ whole genome shotgun (WGS) entry which is preliminary data.</text>
</comment>
<protein>
    <submittedName>
        <fullName evidence="2">N-acetyltransferase GCN5</fullName>
    </submittedName>
</protein>
<dbReference type="GO" id="GO:0016747">
    <property type="term" value="F:acyltransferase activity, transferring groups other than amino-acyl groups"/>
    <property type="evidence" value="ECO:0007669"/>
    <property type="project" value="InterPro"/>
</dbReference>
<dbReference type="Gene3D" id="3.40.630.30">
    <property type="match status" value="1"/>
</dbReference>
<keyword evidence="3" id="KW-1185">Reference proteome</keyword>
<evidence type="ECO:0000313" key="2">
    <source>
        <dbReference type="EMBL" id="KRK90001.1"/>
    </source>
</evidence>
<keyword evidence="2" id="KW-0808">Transferase</keyword>
<dbReference type="CDD" id="cd04301">
    <property type="entry name" value="NAT_SF"/>
    <property type="match status" value="1"/>
</dbReference>
<dbReference type="SUPFAM" id="SSF55729">
    <property type="entry name" value="Acyl-CoA N-acyltransferases (Nat)"/>
    <property type="match status" value="1"/>
</dbReference>
<dbReference type="Proteomes" id="UP000051581">
    <property type="component" value="Unassembled WGS sequence"/>
</dbReference>
<sequence>MSDELAEEVNFRLAESSDGQAVLDLLKVLQGESDTFLVDSDLDDITGEEEAQQINFINHSRTNLMAVAEYGSELIGIVTVDNIQESVGEVGVAVLAGYQGYSIGTNLMELAIDWAKDFSSLDQLMLTVFSNNKPAIHVYDKVGFHVTNTLVEDGREAVKMVLTISDRSKKD</sequence>
<dbReference type="AlphaFoldDB" id="A0A0R1LAE6"/>
<proteinExistence type="predicted"/>
<dbReference type="InterPro" id="IPR000182">
    <property type="entry name" value="GNAT_dom"/>
</dbReference>
<reference evidence="2 3" key="1">
    <citation type="journal article" date="2015" name="Genome Announc.">
        <title>Expanding the biotechnology potential of lactobacilli through comparative genomics of 213 strains and associated genera.</title>
        <authorList>
            <person name="Sun Z."/>
            <person name="Harris H.M."/>
            <person name="McCann A."/>
            <person name="Guo C."/>
            <person name="Argimon S."/>
            <person name="Zhang W."/>
            <person name="Yang X."/>
            <person name="Jeffery I.B."/>
            <person name="Cooney J.C."/>
            <person name="Kagawa T.F."/>
            <person name="Liu W."/>
            <person name="Song Y."/>
            <person name="Salvetti E."/>
            <person name="Wrobel A."/>
            <person name="Rasinkangas P."/>
            <person name="Parkhill J."/>
            <person name="Rea M.C."/>
            <person name="O'Sullivan O."/>
            <person name="Ritari J."/>
            <person name="Douillard F.P."/>
            <person name="Paul Ross R."/>
            <person name="Yang R."/>
            <person name="Briner A.E."/>
            <person name="Felis G.E."/>
            <person name="de Vos W.M."/>
            <person name="Barrangou R."/>
            <person name="Klaenhammer T.R."/>
            <person name="Caufield P.W."/>
            <person name="Cui Y."/>
            <person name="Zhang H."/>
            <person name="O'Toole P.W."/>
        </authorList>
    </citation>
    <scope>NUCLEOTIDE SEQUENCE [LARGE SCALE GENOMIC DNA]</scope>
    <source>
        <strain evidence="2 3">DSM 19904</strain>
    </source>
</reference>